<dbReference type="EMBL" id="DF933814">
    <property type="protein sequence ID" value="GAM36037.1"/>
    <property type="molecule type" value="Genomic_DNA"/>
</dbReference>
<organism evidence="10 11">
    <name type="scientific">Talaromyces pinophilus</name>
    <name type="common">Penicillium pinophilum</name>
    <dbReference type="NCBI Taxonomy" id="128442"/>
    <lineage>
        <taxon>Eukaryota</taxon>
        <taxon>Fungi</taxon>
        <taxon>Dikarya</taxon>
        <taxon>Ascomycota</taxon>
        <taxon>Pezizomycotina</taxon>
        <taxon>Eurotiomycetes</taxon>
        <taxon>Eurotiomycetidae</taxon>
        <taxon>Eurotiales</taxon>
        <taxon>Trichocomaceae</taxon>
        <taxon>Talaromyces</taxon>
        <taxon>Talaromyces sect. Talaromyces</taxon>
    </lineage>
</organism>
<evidence type="ECO:0000256" key="2">
    <source>
        <dbReference type="ARBA" id="ARBA00022679"/>
    </source>
</evidence>
<reference evidence="11" key="1">
    <citation type="journal article" date="2015" name="Genome Announc.">
        <title>Draft genome sequence of Talaromyces cellulolyticus strain Y-94, a source of lignocellulosic biomass-degrading enzymes.</title>
        <authorList>
            <person name="Fujii T."/>
            <person name="Koike H."/>
            <person name="Sawayama S."/>
            <person name="Yano S."/>
            <person name="Inoue H."/>
        </authorList>
    </citation>
    <scope>NUCLEOTIDE SEQUENCE [LARGE SCALE GENOMIC DNA]</scope>
    <source>
        <strain evidence="11">Y-94</strain>
    </source>
</reference>
<dbReference type="PANTHER" id="PTHR22770:SF47">
    <property type="entry name" value="E3 UBIQUITIN-PROTEIN LIGASE RNF216"/>
    <property type="match status" value="1"/>
</dbReference>
<dbReference type="CDD" id="cd20353">
    <property type="entry name" value="Rcat_RBR_RNF216"/>
    <property type="match status" value="1"/>
</dbReference>
<dbReference type="InterPro" id="IPR051628">
    <property type="entry name" value="LUBAC_E3_Ligases"/>
</dbReference>
<feature type="region of interest" description="Disordered" evidence="8">
    <location>
        <begin position="79"/>
        <end position="207"/>
    </location>
</feature>
<evidence type="ECO:0000256" key="6">
    <source>
        <dbReference type="ARBA" id="ARBA00022786"/>
    </source>
</evidence>
<dbReference type="GO" id="GO:0008270">
    <property type="term" value="F:zinc ion binding"/>
    <property type="evidence" value="ECO:0007669"/>
    <property type="project" value="UniProtKB-KW"/>
</dbReference>
<dbReference type="SUPFAM" id="SSF57850">
    <property type="entry name" value="RING/U-box"/>
    <property type="match status" value="1"/>
</dbReference>
<evidence type="ECO:0000259" key="9">
    <source>
        <dbReference type="PROSITE" id="PS51873"/>
    </source>
</evidence>
<dbReference type="AlphaFoldDB" id="A0A510NUV8"/>
<dbReference type="Pfam" id="PF26200">
    <property type="entry name" value="Rcat_RNF216"/>
    <property type="match status" value="1"/>
</dbReference>
<feature type="compositionally biased region" description="Polar residues" evidence="8">
    <location>
        <begin position="157"/>
        <end position="190"/>
    </location>
</feature>
<name>A0A510NUV8_TALPI</name>
<dbReference type="InterPro" id="IPR047546">
    <property type="entry name" value="Rcat_RBR_RNF216"/>
</dbReference>
<evidence type="ECO:0000256" key="3">
    <source>
        <dbReference type="ARBA" id="ARBA00022723"/>
    </source>
</evidence>
<keyword evidence="5" id="KW-0863">Zinc-finger</keyword>
<gene>
    <name evidence="10" type="ORF">TCE0_018f04814</name>
</gene>
<keyword evidence="6" id="KW-0833">Ubl conjugation pathway</keyword>
<comment type="pathway">
    <text evidence="1">Protein modification; protein ubiquitination.</text>
</comment>
<dbReference type="CDD" id="cd16630">
    <property type="entry name" value="RING-HC_RBR_RNF216"/>
    <property type="match status" value="1"/>
</dbReference>
<evidence type="ECO:0000256" key="5">
    <source>
        <dbReference type="ARBA" id="ARBA00022771"/>
    </source>
</evidence>
<feature type="region of interest" description="Disordered" evidence="8">
    <location>
        <begin position="818"/>
        <end position="856"/>
    </location>
</feature>
<feature type="compositionally biased region" description="Polar residues" evidence="8">
    <location>
        <begin position="198"/>
        <end position="207"/>
    </location>
</feature>
<dbReference type="Gene3D" id="1.20.120.1750">
    <property type="match status" value="1"/>
</dbReference>
<dbReference type="InterPro" id="IPR047544">
    <property type="entry name" value="RING-HC_RBR_RNF216"/>
</dbReference>
<evidence type="ECO:0000256" key="1">
    <source>
        <dbReference type="ARBA" id="ARBA00004906"/>
    </source>
</evidence>
<keyword evidence="7" id="KW-0862">Zinc</keyword>
<feature type="domain" description="RING-type" evidence="9">
    <location>
        <begin position="416"/>
        <end position="635"/>
    </location>
</feature>
<dbReference type="InterPro" id="IPR002867">
    <property type="entry name" value="IBR_dom"/>
</dbReference>
<dbReference type="SMART" id="SM00647">
    <property type="entry name" value="IBR"/>
    <property type="match status" value="2"/>
</dbReference>
<feature type="compositionally biased region" description="Polar residues" evidence="8">
    <location>
        <begin position="82"/>
        <end position="101"/>
    </location>
</feature>
<dbReference type="InterPro" id="IPR044066">
    <property type="entry name" value="TRIAD_supradom"/>
</dbReference>
<dbReference type="GO" id="GO:0016740">
    <property type="term" value="F:transferase activity"/>
    <property type="evidence" value="ECO:0007669"/>
    <property type="project" value="UniProtKB-KW"/>
</dbReference>
<keyword evidence="11" id="KW-1185">Reference proteome</keyword>
<keyword evidence="4" id="KW-0677">Repeat</keyword>
<keyword evidence="2" id="KW-0808">Transferase</keyword>
<evidence type="ECO:0000313" key="10">
    <source>
        <dbReference type="EMBL" id="GAM36037.1"/>
    </source>
</evidence>
<dbReference type="PROSITE" id="PS51873">
    <property type="entry name" value="TRIAD"/>
    <property type="match status" value="1"/>
</dbReference>
<dbReference type="CDD" id="cd20339">
    <property type="entry name" value="BRcat_RBR_RNF216"/>
    <property type="match status" value="1"/>
</dbReference>
<evidence type="ECO:0000313" key="11">
    <source>
        <dbReference type="Proteomes" id="UP000053095"/>
    </source>
</evidence>
<dbReference type="PANTHER" id="PTHR22770">
    <property type="entry name" value="UBIQUITIN CONJUGATING ENZYME 7 INTERACTING PROTEIN-RELATED"/>
    <property type="match status" value="1"/>
</dbReference>
<accession>A0A510NUV8</accession>
<dbReference type="InterPro" id="IPR047545">
    <property type="entry name" value="BRcat_RBR_RNF216"/>
</dbReference>
<protein>
    <submittedName>
        <fullName evidence="10">RING finger protein</fullName>
    </submittedName>
</protein>
<evidence type="ECO:0000256" key="8">
    <source>
        <dbReference type="SAM" id="MobiDB-lite"/>
    </source>
</evidence>
<evidence type="ECO:0000256" key="4">
    <source>
        <dbReference type="ARBA" id="ARBA00022737"/>
    </source>
</evidence>
<dbReference type="Proteomes" id="UP000053095">
    <property type="component" value="Unassembled WGS sequence"/>
</dbReference>
<sequence>MDGLLGYPRQPIISRPPDAVQRVLPRLSQDSLHQLERNAKEPTAAHKASRVRNWVQDLSAAVNPILDATVKPYQNDLCGPTQGPTQSAGRSGQPSIHSNTAVPRYSVLGRVTMGHTTTPLPDSHAPVIDLTEPSNKRPRLFDYGRPSSQLQDKRVQPSYNSPISRTVSTPQPLNKSNSTSRFSQPASTPTLAAAKPSNPVNAKSSPQKNLFIDLSNDQKVKGPEKEDVFKTKIQDVFPDICEDYVKTLYAKHDIRNRTGQSFLVAIQDALDEILAKSPYPKHVSKKRKRDEGVDQDDLRRVRDDKAFYFPVAFKLLVKHYPSVPLTTVKDLLTRYKTFLKTYIALHSMGRPASDAHEYWRRLHSAKDKHPALFATVLEHELQEAKKTIAAKEGVLKKREEDAIEKLVEEEHRVAGTLVECQCCFTEVPPDRTVPCEGDEIHLFCSSCIKQKAEVQVGSMQYELKCFDTSGCQANFSSKLIRKVIGDKLMKRLEDLQQQDEIAKASIDGLEECPFCDFKAICPPVEQNKEFTCLNSDCEKVSCRLCKEETHIPQTCEEAKKKKERGIEVRHTVEEAMSAALIRKCPKCGLAIVKEDGCNKLKCRCGALICDVCKKDISKDGYMHFQVKSSTCNLHEGDTGIRRRMNEVMQAEKAAMAEVLAQGGKIDPEMLRVTSKEEASANQQAPAQRGMPVNVNRPRGQVPQLPQMPQIQMPQLPQMPQMPQIQMPQLPQMPRMQQMPQMPQFQMLNAAQIPQHRTPSSNTTTDIRYLCRITDHDICTVYGSTTSKNCTTTDTHCHYCINTHRDATTAVIQTSNATTDHTTTATAHKSHTDSTNPSATSATNISPTTTTTTATAA</sequence>
<proteinExistence type="predicted"/>
<evidence type="ECO:0000256" key="7">
    <source>
        <dbReference type="ARBA" id="ARBA00022833"/>
    </source>
</evidence>
<keyword evidence="3" id="KW-0479">Metal-binding</keyword>